<dbReference type="Proteomes" id="UP000291124">
    <property type="component" value="Chromosome"/>
</dbReference>
<keyword evidence="6" id="KW-0106">Calcium</keyword>
<sequence>MKKLIVALVLVNVFGLMAQNSKKPNVIIIYNDDLGYQDLGCYGSPNIKTPRIDQMAKEGVRFTDCYSASPVCSASRAALLTGCYPQRVGVPGVISAGANQGLSPKNTTLAEILKSVGYATAAVGKWHLGDQPQHLPTNQGFDSFFGIPYSNDMYPSKNIPYAANCQFNEGYDLNKINEAFANMKPGDKQPESAKHKVPLMRNLETIEFPVDQTTITKRYADEGISFIKQSVKDKKPFFLYLANSMPHIPLYVSPQFKGKSKRGLYGDVVEEIDYNTGRILDVLKELKIDKNTIVIFSSDNGPWLAKGADGGSALPLFEGKFTSFEGGLRVPFIIKWPNEIKADGVCKKLISTIDILPTLASITGAKLPEMEIDGTSVLDLWKGDPSAKNPHEFYFMIYTGQSVRSGDWKYHKKQIFSVNKDTQTDKSPALYNLKDDIGETKNLLNEYPEIAQKLAKALDEHLSRINVKK</sequence>
<feature type="chain" id="PRO_5020313830" evidence="8">
    <location>
        <begin position="19"/>
        <end position="469"/>
    </location>
</feature>
<evidence type="ECO:0000256" key="3">
    <source>
        <dbReference type="ARBA" id="ARBA00022723"/>
    </source>
</evidence>
<comment type="cofactor">
    <cofactor evidence="1">
        <name>Ca(2+)</name>
        <dbReference type="ChEBI" id="CHEBI:29108"/>
    </cofactor>
</comment>
<dbReference type="GO" id="GO:0004065">
    <property type="term" value="F:arylsulfatase activity"/>
    <property type="evidence" value="ECO:0007669"/>
    <property type="project" value="TreeGrafter"/>
</dbReference>
<evidence type="ECO:0000256" key="4">
    <source>
        <dbReference type="ARBA" id="ARBA00022729"/>
    </source>
</evidence>
<dbReference type="RefSeq" id="WP_133275419.1">
    <property type="nucleotide sequence ID" value="NZ_CP037933.1"/>
</dbReference>
<dbReference type="KEGG" id="fnk:E1750_03410"/>
<dbReference type="SUPFAM" id="SSF53649">
    <property type="entry name" value="Alkaline phosphatase-like"/>
    <property type="match status" value="1"/>
</dbReference>
<proteinExistence type="inferred from homology"/>
<evidence type="ECO:0000313" key="10">
    <source>
        <dbReference type="EMBL" id="QBN17888.1"/>
    </source>
</evidence>
<keyword evidence="11" id="KW-1185">Reference proteome</keyword>
<keyword evidence="7" id="KW-0325">Glycoprotein</keyword>
<name>A0A4P6Y823_9FLAO</name>
<evidence type="ECO:0000256" key="2">
    <source>
        <dbReference type="ARBA" id="ARBA00008779"/>
    </source>
</evidence>
<dbReference type="PANTHER" id="PTHR42693:SF53">
    <property type="entry name" value="ENDO-4-O-SULFATASE"/>
    <property type="match status" value="1"/>
</dbReference>
<comment type="similarity">
    <text evidence="2">Belongs to the sulfatase family.</text>
</comment>
<keyword evidence="5" id="KW-0378">Hydrolase</keyword>
<feature type="signal peptide" evidence="8">
    <location>
        <begin position="1"/>
        <end position="18"/>
    </location>
</feature>
<reference evidence="11" key="1">
    <citation type="submission" date="2019-03" db="EMBL/GenBank/DDBJ databases">
        <title>Flavobacterium sp.</title>
        <authorList>
            <person name="Kim H."/>
        </authorList>
    </citation>
    <scope>NUCLEOTIDE SEQUENCE [LARGE SCALE GENOMIC DNA]</scope>
    <source>
        <strain evidence="11">GS13</strain>
    </source>
</reference>
<feature type="domain" description="Sulfatase N-terminal" evidence="9">
    <location>
        <begin position="24"/>
        <end position="364"/>
    </location>
</feature>
<dbReference type="EMBL" id="CP037933">
    <property type="protein sequence ID" value="QBN17888.1"/>
    <property type="molecule type" value="Genomic_DNA"/>
</dbReference>
<dbReference type="Gene3D" id="3.30.1120.10">
    <property type="match status" value="1"/>
</dbReference>
<organism evidence="10 11">
    <name type="scientific">Flavobacterium nackdongense</name>
    <dbReference type="NCBI Taxonomy" id="2547394"/>
    <lineage>
        <taxon>Bacteria</taxon>
        <taxon>Pseudomonadati</taxon>
        <taxon>Bacteroidota</taxon>
        <taxon>Flavobacteriia</taxon>
        <taxon>Flavobacteriales</taxon>
        <taxon>Flavobacteriaceae</taxon>
        <taxon>Flavobacterium</taxon>
    </lineage>
</organism>
<dbReference type="PROSITE" id="PS00149">
    <property type="entry name" value="SULFATASE_2"/>
    <property type="match status" value="1"/>
</dbReference>
<evidence type="ECO:0000256" key="5">
    <source>
        <dbReference type="ARBA" id="ARBA00022801"/>
    </source>
</evidence>
<dbReference type="CDD" id="cd16026">
    <property type="entry name" value="GALNS_like"/>
    <property type="match status" value="1"/>
</dbReference>
<keyword evidence="4 8" id="KW-0732">Signal</keyword>
<evidence type="ECO:0000256" key="6">
    <source>
        <dbReference type="ARBA" id="ARBA00022837"/>
    </source>
</evidence>
<dbReference type="InterPro" id="IPR050738">
    <property type="entry name" value="Sulfatase"/>
</dbReference>
<dbReference type="InterPro" id="IPR024607">
    <property type="entry name" value="Sulfatase_CS"/>
</dbReference>
<gene>
    <name evidence="10" type="ORF">E1750_03410</name>
</gene>
<evidence type="ECO:0000256" key="1">
    <source>
        <dbReference type="ARBA" id="ARBA00001913"/>
    </source>
</evidence>
<dbReference type="Pfam" id="PF00884">
    <property type="entry name" value="Sulfatase"/>
    <property type="match status" value="1"/>
</dbReference>
<evidence type="ECO:0000259" key="9">
    <source>
        <dbReference type="Pfam" id="PF00884"/>
    </source>
</evidence>
<evidence type="ECO:0000256" key="8">
    <source>
        <dbReference type="SAM" id="SignalP"/>
    </source>
</evidence>
<dbReference type="InterPro" id="IPR017850">
    <property type="entry name" value="Alkaline_phosphatase_core_sf"/>
</dbReference>
<evidence type="ECO:0000256" key="7">
    <source>
        <dbReference type="ARBA" id="ARBA00023180"/>
    </source>
</evidence>
<protein>
    <submittedName>
        <fullName evidence="10">Arylsulfatase</fullName>
    </submittedName>
</protein>
<dbReference type="Pfam" id="PF14707">
    <property type="entry name" value="Sulfatase_C"/>
    <property type="match status" value="1"/>
</dbReference>
<dbReference type="AlphaFoldDB" id="A0A4P6Y823"/>
<dbReference type="InterPro" id="IPR000917">
    <property type="entry name" value="Sulfatase_N"/>
</dbReference>
<evidence type="ECO:0000313" key="11">
    <source>
        <dbReference type="Proteomes" id="UP000291124"/>
    </source>
</evidence>
<dbReference type="GO" id="GO:0046872">
    <property type="term" value="F:metal ion binding"/>
    <property type="evidence" value="ECO:0007669"/>
    <property type="project" value="UniProtKB-KW"/>
</dbReference>
<dbReference type="OrthoDB" id="9766107at2"/>
<dbReference type="Gene3D" id="3.40.720.10">
    <property type="entry name" value="Alkaline Phosphatase, subunit A"/>
    <property type="match status" value="1"/>
</dbReference>
<dbReference type="FunFam" id="3.40.720.10:FF:000023">
    <property type="entry name" value="Arylsulfatase A"/>
    <property type="match status" value="1"/>
</dbReference>
<accession>A0A4P6Y823</accession>
<dbReference type="PANTHER" id="PTHR42693">
    <property type="entry name" value="ARYLSULFATASE FAMILY MEMBER"/>
    <property type="match status" value="1"/>
</dbReference>
<keyword evidence="3" id="KW-0479">Metal-binding</keyword>